<evidence type="ECO:0000313" key="1">
    <source>
        <dbReference type="EMBL" id="TFK75071.1"/>
    </source>
</evidence>
<reference evidence="1 2" key="1">
    <citation type="journal article" date="2019" name="Nat. Ecol. Evol.">
        <title>Megaphylogeny resolves global patterns of mushroom evolution.</title>
        <authorList>
            <person name="Varga T."/>
            <person name="Krizsan K."/>
            <person name="Foldi C."/>
            <person name="Dima B."/>
            <person name="Sanchez-Garcia M."/>
            <person name="Sanchez-Ramirez S."/>
            <person name="Szollosi G.J."/>
            <person name="Szarkandi J.G."/>
            <person name="Papp V."/>
            <person name="Albert L."/>
            <person name="Andreopoulos W."/>
            <person name="Angelini C."/>
            <person name="Antonin V."/>
            <person name="Barry K.W."/>
            <person name="Bougher N.L."/>
            <person name="Buchanan P."/>
            <person name="Buyck B."/>
            <person name="Bense V."/>
            <person name="Catcheside P."/>
            <person name="Chovatia M."/>
            <person name="Cooper J."/>
            <person name="Damon W."/>
            <person name="Desjardin D."/>
            <person name="Finy P."/>
            <person name="Geml J."/>
            <person name="Haridas S."/>
            <person name="Hughes K."/>
            <person name="Justo A."/>
            <person name="Karasinski D."/>
            <person name="Kautmanova I."/>
            <person name="Kiss B."/>
            <person name="Kocsube S."/>
            <person name="Kotiranta H."/>
            <person name="LaButti K.M."/>
            <person name="Lechner B.E."/>
            <person name="Liimatainen K."/>
            <person name="Lipzen A."/>
            <person name="Lukacs Z."/>
            <person name="Mihaltcheva S."/>
            <person name="Morgado L.N."/>
            <person name="Niskanen T."/>
            <person name="Noordeloos M.E."/>
            <person name="Ohm R.A."/>
            <person name="Ortiz-Santana B."/>
            <person name="Ovrebo C."/>
            <person name="Racz N."/>
            <person name="Riley R."/>
            <person name="Savchenko A."/>
            <person name="Shiryaev A."/>
            <person name="Soop K."/>
            <person name="Spirin V."/>
            <person name="Szebenyi C."/>
            <person name="Tomsovsky M."/>
            <person name="Tulloss R.E."/>
            <person name="Uehling J."/>
            <person name="Grigoriev I.V."/>
            <person name="Vagvolgyi C."/>
            <person name="Papp T."/>
            <person name="Martin F.M."/>
            <person name="Miettinen O."/>
            <person name="Hibbett D.S."/>
            <person name="Nagy L.G."/>
        </authorList>
    </citation>
    <scope>NUCLEOTIDE SEQUENCE [LARGE SCALE GENOMIC DNA]</scope>
    <source>
        <strain evidence="1 2">NL-1719</strain>
    </source>
</reference>
<organism evidence="1 2">
    <name type="scientific">Pluteus cervinus</name>
    <dbReference type="NCBI Taxonomy" id="181527"/>
    <lineage>
        <taxon>Eukaryota</taxon>
        <taxon>Fungi</taxon>
        <taxon>Dikarya</taxon>
        <taxon>Basidiomycota</taxon>
        <taxon>Agaricomycotina</taxon>
        <taxon>Agaricomycetes</taxon>
        <taxon>Agaricomycetidae</taxon>
        <taxon>Agaricales</taxon>
        <taxon>Pluteineae</taxon>
        <taxon>Pluteaceae</taxon>
        <taxon>Pluteus</taxon>
    </lineage>
</organism>
<dbReference type="Proteomes" id="UP000308600">
    <property type="component" value="Unassembled WGS sequence"/>
</dbReference>
<proteinExistence type="predicted"/>
<sequence>MQPELEPIEQDIGDQLSLLTLPAANGITTTFSSNKYSTLVPSHVDLSITTKNVTSPSKIKQNRRLSSPSSPNLSSGFKILPPLPTGSRPPEISRSQTLPRYSSFNAHLEAKPNKRCSEIALSLDPSVVDKMRRWVLAIGIVDFDLDEGPVLTAVFPPLQLSPSEAENISFASFPDSLQFEQGSQTHSFRIREHPPPSGPQRAQSKDGFLYGFSHFTQKRDENSKRGYMQRSVVVLTHLEYPAFFTSIASIFGPLYQAHGIPMLEAACHNLATWHDPVPGTTVELGFLGSVLHLEIPKSNNEQQLTETSSFHEKYDPKRHILASSAPLWPPPLLLFEAALSHLWSIWECLLLGEPILVFGSSPAQTSQAIWWFRDLLRPIPLSGDIRPYFTVQDGDHSILVNKLPPKAGTILGVTNPFFEKSCAHWPHVLSLGGRVTSKSSSRPTTGPPPGWKTKTHKRYISKNRDLLRDLEKACQGNDDARMKASCLLRQHFHSRTTELITPLSRYLNTLIPSPSELSKAKSSNKTPRLKAFNSDNFFASLKASGCTLPFRSAKQKVEFYERWLRTPSFGLWLAQQEVIVQDVLTDHVN</sequence>
<keyword evidence="2" id="KW-1185">Reference proteome</keyword>
<protein>
    <submittedName>
        <fullName evidence="1">DUF1630-domain-containing protein</fullName>
    </submittedName>
</protein>
<gene>
    <name evidence="1" type="ORF">BDN72DRAFT_811224</name>
</gene>
<name>A0ACD3BAW3_9AGAR</name>
<accession>A0ACD3BAW3</accession>
<evidence type="ECO:0000313" key="2">
    <source>
        <dbReference type="Proteomes" id="UP000308600"/>
    </source>
</evidence>
<dbReference type="EMBL" id="ML208264">
    <property type="protein sequence ID" value="TFK75071.1"/>
    <property type="molecule type" value="Genomic_DNA"/>
</dbReference>